<keyword evidence="3" id="KW-1185">Reference proteome</keyword>
<feature type="transmembrane region" description="Helical" evidence="1">
    <location>
        <begin position="12"/>
        <end position="33"/>
    </location>
</feature>
<comment type="caution">
    <text evidence="2">The sequence shown here is derived from an EMBL/GenBank/DDBJ whole genome shotgun (WGS) entry which is preliminary data.</text>
</comment>
<keyword evidence="1" id="KW-1133">Transmembrane helix</keyword>
<dbReference type="Proteomes" id="UP001141806">
    <property type="component" value="Unassembled WGS sequence"/>
</dbReference>
<sequence length="84" mass="8916">MVKLIGAVTLEFSVAISGFLFPLFFCNFWSCVIPRRKLQHLGFSSSPQLPSLIASVAVATDLPPLPADSLSSNTDAATLGNAHL</sequence>
<evidence type="ECO:0000256" key="1">
    <source>
        <dbReference type="SAM" id="Phobius"/>
    </source>
</evidence>
<keyword evidence="1" id="KW-0472">Membrane</keyword>
<protein>
    <submittedName>
        <fullName evidence="2">Uncharacterized protein</fullName>
    </submittedName>
</protein>
<evidence type="ECO:0000313" key="3">
    <source>
        <dbReference type="Proteomes" id="UP001141806"/>
    </source>
</evidence>
<accession>A0A9Q0GKP9</accession>
<proteinExistence type="predicted"/>
<organism evidence="2 3">
    <name type="scientific">Protea cynaroides</name>
    <dbReference type="NCBI Taxonomy" id="273540"/>
    <lineage>
        <taxon>Eukaryota</taxon>
        <taxon>Viridiplantae</taxon>
        <taxon>Streptophyta</taxon>
        <taxon>Embryophyta</taxon>
        <taxon>Tracheophyta</taxon>
        <taxon>Spermatophyta</taxon>
        <taxon>Magnoliopsida</taxon>
        <taxon>Proteales</taxon>
        <taxon>Proteaceae</taxon>
        <taxon>Protea</taxon>
    </lineage>
</organism>
<gene>
    <name evidence="2" type="ORF">NE237_016355</name>
</gene>
<dbReference type="EMBL" id="JAMYWD010001574">
    <property type="protein sequence ID" value="KAJ4942650.1"/>
    <property type="molecule type" value="Genomic_DNA"/>
</dbReference>
<name>A0A9Q0GKP9_9MAGN</name>
<reference evidence="2" key="1">
    <citation type="journal article" date="2023" name="Plant J.">
        <title>The genome of the king protea, Protea cynaroides.</title>
        <authorList>
            <person name="Chang J."/>
            <person name="Duong T.A."/>
            <person name="Schoeman C."/>
            <person name="Ma X."/>
            <person name="Roodt D."/>
            <person name="Barker N."/>
            <person name="Li Z."/>
            <person name="Van de Peer Y."/>
            <person name="Mizrachi E."/>
        </authorList>
    </citation>
    <scope>NUCLEOTIDE SEQUENCE</scope>
    <source>
        <tissue evidence="2">Young leaves</tissue>
    </source>
</reference>
<dbReference type="AlphaFoldDB" id="A0A9Q0GKP9"/>
<keyword evidence="1" id="KW-0812">Transmembrane</keyword>
<evidence type="ECO:0000313" key="2">
    <source>
        <dbReference type="EMBL" id="KAJ4942650.1"/>
    </source>
</evidence>